<reference evidence="1 2" key="1">
    <citation type="submission" date="2019-01" db="EMBL/GenBank/DDBJ databases">
        <title>Sequencing of cultivated peanut Arachis hypogaea provides insights into genome evolution and oil improvement.</title>
        <authorList>
            <person name="Chen X."/>
        </authorList>
    </citation>
    <scope>NUCLEOTIDE SEQUENCE [LARGE SCALE GENOMIC DNA]</scope>
    <source>
        <strain evidence="2">cv. Fuhuasheng</strain>
        <tissue evidence="1">Leaves</tissue>
    </source>
</reference>
<dbReference type="STRING" id="3818.A0A444XMR4"/>
<protein>
    <submittedName>
        <fullName evidence="1">Uncharacterized protein</fullName>
    </submittedName>
</protein>
<evidence type="ECO:0000313" key="2">
    <source>
        <dbReference type="Proteomes" id="UP000289738"/>
    </source>
</evidence>
<dbReference type="PANTHER" id="PTHR43147:SF2">
    <property type="entry name" value="NADP-DEPENDENT OXIDOREDUCTASE DOMAIN-CONTAINING PROTEIN"/>
    <property type="match status" value="1"/>
</dbReference>
<sequence>MLMLKSQTKMMKSMFSIRVLMTKNMKTLTTMKRRTMMIRRKVAGPSGQMTWIRGGPKCLDGSNIIEAIDNRYVPMFGETEYGPIHQYPSIGIGEQLKLSEELSKLGRIRYVSLTNETPYGMMKFIQVVKN</sequence>
<dbReference type="Proteomes" id="UP000289738">
    <property type="component" value="Chromosome B09"/>
</dbReference>
<accession>A0A444XMR4</accession>
<dbReference type="InterPro" id="IPR036812">
    <property type="entry name" value="NAD(P)_OxRdtase_dom_sf"/>
</dbReference>
<evidence type="ECO:0000313" key="1">
    <source>
        <dbReference type="EMBL" id="RYQ90988.1"/>
    </source>
</evidence>
<comment type="caution">
    <text evidence="1">The sequence shown here is derived from an EMBL/GenBank/DDBJ whole genome shotgun (WGS) entry which is preliminary data.</text>
</comment>
<name>A0A444XMR4_ARAHY</name>
<dbReference type="PANTHER" id="PTHR43147">
    <property type="entry name" value="PROTEIN TAS"/>
    <property type="match status" value="1"/>
</dbReference>
<keyword evidence="2" id="KW-1185">Reference proteome</keyword>
<organism evidence="1 2">
    <name type="scientific">Arachis hypogaea</name>
    <name type="common">Peanut</name>
    <dbReference type="NCBI Taxonomy" id="3818"/>
    <lineage>
        <taxon>Eukaryota</taxon>
        <taxon>Viridiplantae</taxon>
        <taxon>Streptophyta</taxon>
        <taxon>Embryophyta</taxon>
        <taxon>Tracheophyta</taxon>
        <taxon>Spermatophyta</taxon>
        <taxon>Magnoliopsida</taxon>
        <taxon>eudicotyledons</taxon>
        <taxon>Gunneridae</taxon>
        <taxon>Pentapetalae</taxon>
        <taxon>rosids</taxon>
        <taxon>fabids</taxon>
        <taxon>Fabales</taxon>
        <taxon>Fabaceae</taxon>
        <taxon>Papilionoideae</taxon>
        <taxon>50 kb inversion clade</taxon>
        <taxon>dalbergioids sensu lato</taxon>
        <taxon>Dalbergieae</taxon>
        <taxon>Pterocarpus clade</taxon>
        <taxon>Arachis</taxon>
    </lineage>
</organism>
<dbReference type="AlphaFoldDB" id="A0A444XMR4"/>
<dbReference type="EMBL" id="SDMP01000019">
    <property type="protein sequence ID" value="RYQ90988.1"/>
    <property type="molecule type" value="Genomic_DNA"/>
</dbReference>
<dbReference type="SUPFAM" id="SSF51430">
    <property type="entry name" value="NAD(P)-linked oxidoreductase"/>
    <property type="match status" value="1"/>
</dbReference>
<proteinExistence type="predicted"/>
<gene>
    <name evidence="1" type="ORF">Ahy_B09g096882</name>
</gene>